<protein>
    <recommendedName>
        <fullName evidence="1">USP domain-containing protein</fullName>
    </recommendedName>
</protein>
<dbReference type="InterPro" id="IPR050164">
    <property type="entry name" value="Peptidase_C19"/>
</dbReference>
<evidence type="ECO:0000259" key="1">
    <source>
        <dbReference type="PROSITE" id="PS50235"/>
    </source>
</evidence>
<dbReference type="PANTHER" id="PTHR24006:SF937">
    <property type="entry name" value="UBIQUITIN CARBOXYL-TERMINAL HYDROLASE"/>
    <property type="match status" value="1"/>
</dbReference>
<evidence type="ECO:0000313" key="2">
    <source>
        <dbReference type="EMBL" id="QHU29580.1"/>
    </source>
</evidence>
<dbReference type="InterPro" id="IPR028889">
    <property type="entry name" value="USP"/>
</dbReference>
<organism evidence="2">
    <name type="scientific">viral metagenome</name>
    <dbReference type="NCBI Taxonomy" id="1070528"/>
    <lineage>
        <taxon>unclassified sequences</taxon>
        <taxon>metagenomes</taxon>
        <taxon>organismal metagenomes</taxon>
    </lineage>
</organism>
<dbReference type="AlphaFoldDB" id="A0A6C0LGN0"/>
<proteinExistence type="predicted"/>
<dbReference type="GO" id="GO:0005634">
    <property type="term" value="C:nucleus"/>
    <property type="evidence" value="ECO:0007669"/>
    <property type="project" value="TreeGrafter"/>
</dbReference>
<dbReference type="InterPro" id="IPR001394">
    <property type="entry name" value="Peptidase_C19_UCH"/>
</dbReference>
<dbReference type="InterPro" id="IPR018200">
    <property type="entry name" value="USP_CS"/>
</dbReference>
<dbReference type="InterPro" id="IPR038765">
    <property type="entry name" value="Papain-like_cys_pep_sf"/>
</dbReference>
<accession>A0A6C0LGN0</accession>
<dbReference type="GO" id="GO:0005829">
    <property type="term" value="C:cytosol"/>
    <property type="evidence" value="ECO:0007669"/>
    <property type="project" value="TreeGrafter"/>
</dbReference>
<dbReference type="Gene3D" id="3.90.70.10">
    <property type="entry name" value="Cysteine proteinases"/>
    <property type="match status" value="1"/>
</dbReference>
<name>A0A6C0LGN0_9ZZZZ</name>
<dbReference type="GO" id="GO:0016579">
    <property type="term" value="P:protein deubiquitination"/>
    <property type="evidence" value="ECO:0007669"/>
    <property type="project" value="InterPro"/>
</dbReference>
<dbReference type="GO" id="GO:0004843">
    <property type="term" value="F:cysteine-type deubiquitinase activity"/>
    <property type="evidence" value="ECO:0007669"/>
    <property type="project" value="InterPro"/>
</dbReference>
<feature type="domain" description="USP" evidence="1">
    <location>
        <begin position="2"/>
        <end position="299"/>
    </location>
</feature>
<dbReference type="PANTHER" id="PTHR24006">
    <property type="entry name" value="UBIQUITIN CARBOXYL-TERMINAL HYDROLASE"/>
    <property type="match status" value="1"/>
</dbReference>
<dbReference type="PROSITE" id="PS50235">
    <property type="entry name" value="USP_3"/>
    <property type="match status" value="1"/>
</dbReference>
<dbReference type="Pfam" id="PF00443">
    <property type="entry name" value="UCH"/>
    <property type="match status" value="1"/>
</dbReference>
<dbReference type="SUPFAM" id="SSF54001">
    <property type="entry name" value="Cysteine proteinases"/>
    <property type="match status" value="1"/>
</dbReference>
<dbReference type="EMBL" id="MN740490">
    <property type="protein sequence ID" value="QHU29580.1"/>
    <property type="molecule type" value="Genomic_DNA"/>
</dbReference>
<sequence length="299" mass="34850">MEGLTNLGSTCAINSLVQILYRIDKFKKIILTSSTPENTLTFELKDLFNAIDINKNNITPHRFINKFYEIFKGNFRQYEQIDICELFILVITKIHDETAVDVVISKSFSNIAEEHNYNIALHNNFKMSNVYNLFQGSHIHYIRCLNCDNVSRTFEPFIIINLDILSNSTISILFNKYYSTEINDNDRTCDKCKTKSKYNKSISIWKYPDVLFLSLNRFKDMNTKNSDIVNIDMRLFLKKIYSLHSIGFHHGCLNSGHYNSICRTSNNNFNLYDDNNVIPINNIEALLNNNNTSYILCYD</sequence>
<dbReference type="PROSITE" id="PS00973">
    <property type="entry name" value="USP_2"/>
    <property type="match status" value="1"/>
</dbReference>
<reference evidence="2" key="1">
    <citation type="journal article" date="2020" name="Nature">
        <title>Giant virus diversity and host interactions through global metagenomics.</title>
        <authorList>
            <person name="Schulz F."/>
            <person name="Roux S."/>
            <person name="Paez-Espino D."/>
            <person name="Jungbluth S."/>
            <person name="Walsh D.A."/>
            <person name="Denef V.J."/>
            <person name="McMahon K.D."/>
            <person name="Konstantinidis K.T."/>
            <person name="Eloe-Fadrosh E.A."/>
            <person name="Kyrpides N.C."/>
            <person name="Woyke T."/>
        </authorList>
    </citation>
    <scope>NUCLEOTIDE SEQUENCE</scope>
    <source>
        <strain evidence="2">GVMAG-M-3300027804-48</strain>
    </source>
</reference>